<protein>
    <submittedName>
        <fullName evidence="1">Uncharacterized protein</fullName>
    </submittedName>
</protein>
<evidence type="ECO:0000313" key="1">
    <source>
        <dbReference type="EMBL" id="SER52498.1"/>
    </source>
</evidence>
<gene>
    <name evidence="1" type="ORF">SAMN04489841_4004</name>
</gene>
<dbReference type="STRING" id="1186196.SAMN04489841_4004"/>
<dbReference type="Proteomes" id="UP000199114">
    <property type="component" value="Unassembled WGS sequence"/>
</dbReference>
<dbReference type="EMBL" id="FOFD01000006">
    <property type="protein sequence ID" value="SER52498.1"/>
    <property type="molecule type" value="Genomic_DNA"/>
</dbReference>
<keyword evidence="2" id="KW-1185">Reference proteome</keyword>
<dbReference type="OrthoDB" id="350754at2157"/>
<sequence>MTDTPAEIIETVRRAHESGDPVRVDATDGMWVISRIDVIDIDAPLGGSPQRDEPSYGETRAVLHPEDMMAVEGYASGGSIHAEERRNGCWERPTVGWATEVDDSGSPLRWYSCEIASVEVVSSDG</sequence>
<dbReference type="AlphaFoldDB" id="A0A1H9PWJ7"/>
<accession>A0A1H9PWJ7</accession>
<dbReference type="RefSeq" id="WP_090620921.1">
    <property type="nucleotide sequence ID" value="NZ_FOFD01000006.1"/>
</dbReference>
<evidence type="ECO:0000313" key="2">
    <source>
        <dbReference type="Proteomes" id="UP000199114"/>
    </source>
</evidence>
<name>A0A1H9PWJ7_9EURY</name>
<proteinExistence type="predicted"/>
<reference evidence="2" key="1">
    <citation type="submission" date="2016-10" db="EMBL/GenBank/DDBJ databases">
        <authorList>
            <person name="Varghese N."/>
            <person name="Submissions S."/>
        </authorList>
    </citation>
    <scope>NUCLEOTIDE SEQUENCE [LARGE SCALE GENOMIC DNA]</scope>
    <source>
        <strain evidence="2">DSM 25055</strain>
    </source>
</reference>
<organism evidence="1 2">
    <name type="scientific">Natrinema salaciae</name>
    <dbReference type="NCBI Taxonomy" id="1186196"/>
    <lineage>
        <taxon>Archaea</taxon>
        <taxon>Methanobacteriati</taxon>
        <taxon>Methanobacteriota</taxon>
        <taxon>Stenosarchaea group</taxon>
        <taxon>Halobacteria</taxon>
        <taxon>Halobacteriales</taxon>
        <taxon>Natrialbaceae</taxon>
        <taxon>Natrinema</taxon>
    </lineage>
</organism>